<keyword evidence="2" id="KW-1185">Reference proteome</keyword>
<reference evidence="1 2" key="1">
    <citation type="submission" date="2023-02" db="EMBL/GenBank/DDBJ databases">
        <title>LHISI_Scaffold_Assembly.</title>
        <authorList>
            <person name="Stuart O.P."/>
            <person name="Cleave R."/>
            <person name="Magrath M.J.L."/>
            <person name="Mikheyev A.S."/>
        </authorList>
    </citation>
    <scope>NUCLEOTIDE SEQUENCE [LARGE SCALE GENOMIC DNA]</scope>
    <source>
        <strain evidence="1">Daus_M_001</strain>
        <tissue evidence="1">Leg muscle</tissue>
    </source>
</reference>
<accession>A0ABQ9HRE9</accession>
<dbReference type="Proteomes" id="UP001159363">
    <property type="component" value="Chromosome X"/>
</dbReference>
<gene>
    <name evidence="1" type="ORF">PR048_013113</name>
</gene>
<evidence type="ECO:0000313" key="2">
    <source>
        <dbReference type="Proteomes" id="UP001159363"/>
    </source>
</evidence>
<dbReference type="PANTHER" id="PTHR46609:SF8">
    <property type="entry name" value="YQAJ VIRAL RECOMBINASE DOMAIN-CONTAINING PROTEIN"/>
    <property type="match status" value="1"/>
</dbReference>
<dbReference type="Gene3D" id="3.90.320.10">
    <property type="match status" value="1"/>
</dbReference>
<sequence length="167" mass="19617">MAERRRRDELQHQQTRIMVPHWSSSLTSAMKKGKRRSKKFYKVRTFEDTNRLQQGTLGQQNSKDDAWHETRRYRLTASNFGVECKRAESTLCNKLMKQITVLCILQTKAVLYRQCHEDSAKKMYEEHYKIKIESRGIFVSYWLPWTGASPGVLVGEDGLVEENVFLL</sequence>
<evidence type="ECO:0000313" key="1">
    <source>
        <dbReference type="EMBL" id="KAJ8886901.1"/>
    </source>
</evidence>
<comment type="caution">
    <text evidence="1">The sequence shown here is derived from an EMBL/GenBank/DDBJ whole genome shotgun (WGS) entry which is preliminary data.</text>
</comment>
<dbReference type="InterPro" id="IPR011335">
    <property type="entry name" value="Restrct_endonuc-II-like"/>
</dbReference>
<dbReference type="InterPro" id="IPR051703">
    <property type="entry name" value="NF-kappa-B_Signaling_Reg"/>
</dbReference>
<dbReference type="EMBL" id="JARBHB010000004">
    <property type="protein sequence ID" value="KAJ8886901.1"/>
    <property type="molecule type" value="Genomic_DNA"/>
</dbReference>
<dbReference type="SUPFAM" id="SSF52980">
    <property type="entry name" value="Restriction endonuclease-like"/>
    <property type="match status" value="1"/>
</dbReference>
<proteinExistence type="predicted"/>
<name>A0ABQ9HRE9_9NEOP</name>
<dbReference type="InterPro" id="IPR011604">
    <property type="entry name" value="PDDEXK-like_dom_sf"/>
</dbReference>
<protein>
    <submittedName>
        <fullName evidence="1">Uncharacterized protein</fullName>
    </submittedName>
</protein>
<organism evidence="1 2">
    <name type="scientific">Dryococelus australis</name>
    <dbReference type="NCBI Taxonomy" id="614101"/>
    <lineage>
        <taxon>Eukaryota</taxon>
        <taxon>Metazoa</taxon>
        <taxon>Ecdysozoa</taxon>
        <taxon>Arthropoda</taxon>
        <taxon>Hexapoda</taxon>
        <taxon>Insecta</taxon>
        <taxon>Pterygota</taxon>
        <taxon>Neoptera</taxon>
        <taxon>Polyneoptera</taxon>
        <taxon>Phasmatodea</taxon>
        <taxon>Verophasmatodea</taxon>
        <taxon>Anareolatae</taxon>
        <taxon>Phasmatidae</taxon>
        <taxon>Eurycanthinae</taxon>
        <taxon>Dryococelus</taxon>
    </lineage>
</organism>
<dbReference type="PANTHER" id="PTHR46609">
    <property type="entry name" value="EXONUCLEASE, PHAGE-TYPE/RECB, C-TERMINAL DOMAIN-CONTAINING PROTEIN"/>
    <property type="match status" value="1"/>
</dbReference>